<reference evidence="3 4" key="1">
    <citation type="journal article" date="2016" name="Environ. Microbiol.">
        <title>New Methyloceanibacter diversity from North Sea sediments includes methanotroph containing solely the soluble methane monooxygenase.</title>
        <authorList>
            <person name="Vekeman B."/>
            <person name="Kerckhof F.M."/>
            <person name="Cremers G."/>
            <person name="de Vos P."/>
            <person name="Vandamme P."/>
            <person name="Boon N."/>
            <person name="Op den Camp H.J."/>
            <person name="Heylen K."/>
        </authorList>
    </citation>
    <scope>NUCLEOTIDE SEQUENCE [LARGE SCALE GENOMIC DNA]</scope>
    <source>
        <strain evidence="3 4">R-67177</strain>
    </source>
</reference>
<dbReference type="RefSeq" id="WP_069624881.1">
    <property type="nucleotide sequence ID" value="NZ_LPWD01000429.1"/>
</dbReference>
<evidence type="ECO:0000256" key="1">
    <source>
        <dbReference type="ARBA" id="ARBA00010201"/>
    </source>
</evidence>
<name>A0A1E3W6D6_9HYPH</name>
<proteinExistence type="inferred from homology"/>
<dbReference type="Pfam" id="PF04073">
    <property type="entry name" value="tRNA_edit"/>
    <property type="match status" value="1"/>
</dbReference>
<evidence type="ECO:0000313" key="4">
    <source>
        <dbReference type="Proteomes" id="UP000095042"/>
    </source>
</evidence>
<dbReference type="FunFam" id="3.90.960.10:FF:000005">
    <property type="entry name" value="Putative prolyl-tRNA synthetase"/>
    <property type="match status" value="1"/>
</dbReference>
<dbReference type="InterPro" id="IPR040285">
    <property type="entry name" value="ProX/PRXD1"/>
</dbReference>
<accession>A0A1E3W6D6</accession>
<dbReference type="Gene3D" id="3.90.960.10">
    <property type="entry name" value="YbaK/aminoacyl-tRNA synthetase-associated domain"/>
    <property type="match status" value="1"/>
</dbReference>
<dbReference type="PANTHER" id="PTHR31423">
    <property type="entry name" value="YBAK DOMAIN-CONTAINING PROTEIN"/>
    <property type="match status" value="1"/>
</dbReference>
<keyword evidence="4" id="KW-1185">Reference proteome</keyword>
<dbReference type="EMBL" id="LPWD01000429">
    <property type="protein sequence ID" value="ODS01300.1"/>
    <property type="molecule type" value="Genomic_DNA"/>
</dbReference>
<dbReference type="InterPro" id="IPR036754">
    <property type="entry name" value="YbaK/aa-tRNA-synt-asso_dom_sf"/>
</dbReference>
<dbReference type="PANTHER" id="PTHR31423:SF3">
    <property type="entry name" value="PROLYL-TRNA SYNTHETASE ASSOCIATED DOMAIN-CONTAINING PROTEIN 1-RELATED"/>
    <property type="match status" value="1"/>
</dbReference>
<dbReference type="AlphaFoldDB" id="A0A1E3W6D6"/>
<evidence type="ECO:0000259" key="2">
    <source>
        <dbReference type="Pfam" id="PF04073"/>
    </source>
</evidence>
<evidence type="ECO:0000313" key="3">
    <source>
        <dbReference type="EMBL" id="ODS01300.1"/>
    </source>
</evidence>
<comment type="similarity">
    <text evidence="1">Belongs to the PRORSD1 family.</text>
</comment>
<dbReference type="Proteomes" id="UP000095042">
    <property type="component" value="Unassembled WGS sequence"/>
</dbReference>
<organism evidence="3 4">
    <name type="scientific">Methyloceanibacter marginalis</name>
    <dbReference type="NCBI Taxonomy" id="1774971"/>
    <lineage>
        <taxon>Bacteria</taxon>
        <taxon>Pseudomonadati</taxon>
        <taxon>Pseudomonadota</taxon>
        <taxon>Alphaproteobacteria</taxon>
        <taxon>Hyphomicrobiales</taxon>
        <taxon>Hyphomicrobiaceae</taxon>
        <taxon>Methyloceanibacter</taxon>
    </lineage>
</organism>
<feature type="domain" description="YbaK/aminoacyl-tRNA synthetase-associated" evidence="2">
    <location>
        <begin position="24"/>
        <end position="150"/>
    </location>
</feature>
<dbReference type="InterPro" id="IPR007214">
    <property type="entry name" value="YbaK/aa-tRNA-synth-assoc-dom"/>
</dbReference>
<dbReference type="GO" id="GO:0003677">
    <property type="term" value="F:DNA binding"/>
    <property type="evidence" value="ECO:0007669"/>
    <property type="project" value="UniProtKB-KW"/>
</dbReference>
<dbReference type="SUPFAM" id="SSF55826">
    <property type="entry name" value="YbaK/ProRS associated domain"/>
    <property type="match status" value="1"/>
</dbReference>
<dbReference type="GO" id="GO:0002161">
    <property type="term" value="F:aminoacyl-tRNA deacylase activity"/>
    <property type="evidence" value="ECO:0007669"/>
    <property type="project" value="InterPro"/>
</dbReference>
<sequence>MDSKCATLFARLEELGIASTTMEHAPMFTVEQSQSLRGTIPGAHTKNLFLKDKDGRLVLVVAKEDTKVDLKGLAKRLGFGRFSFGKAELLMDVLGIEPGSVTAFALINESARALAAVVVDEALLEFSEVNAHPLTNSATTRVATDDLLKFIEACGHVPVILPLG</sequence>
<protein>
    <submittedName>
        <fullName evidence="3">DNA-binding protein</fullName>
    </submittedName>
</protein>
<comment type="caution">
    <text evidence="3">The sequence shown here is derived from an EMBL/GenBank/DDBJ whole genome shotgun (WGS) entry which is preliminary data.</text>
</comment>
<keyword evidence="3" id="KW-0238">DNA-binding</keyword>
<dbReference type="CDD" id="cd04335">
    <property type="entry name" value="PrdX_deacylase"/>
    <property type="match status" value="1"/>
</dbReference>
<gene>
    <name evidence="3" type="ORF">AUC71_03245</name>
</gene>
<dbReference type="OrthoDB" id="5145315at2"/>